<evidence type="ECO:0000313" key="6">
    <source>
        <dbReference type="EMBL" id="KAJ5212388.1"/>
    </source>
</evidence>
<keyword evidence="6" id="KW-0645">Protease</keyword>
<reference evidence="6" key="2">
    <citation type="journal article" date="2023" name="IMA Fungus">
        <title>Comparative genomic study of the Penicillium genus elucidates a diverse pangenome and 15 lateral gene transfer events.</title>
        <authorList>
            <person name="Petersen C."/>
            <person name="Sorensen T."/>
            <person name="Nielsen M.R."/>
            <person name="Sondergaard T.E."/>
            <person name="Sorensen J.L."/>
            <person name="Fitzpatrick D.A."/>
            <person name="Frisvad J.C."/>
            <person name="Nielsen K.L."/>
        </authorList>
    </citation>
    <scope>NUCLEOTIDE SEQUENCE</scope>
    <source>
        <strain evidence="6">IBT 15544</strain>
    </source>
</reference>
<dbReference type="Proteomes" id="UP001150904">
    <property type="component" value="Unassembled WGS sequence"/>
</dbReference>
<dbReference type="EMBL" id="JAPQKR010000008">
    <property type="protein sequence ID" value="KAJ5212388.1"/>
    <property type="molecule type" value="Genomic_DNA"/>
</dbReference>
<proteinExistence type="inferred from homology"/>
<name>A0A9W9T7F9_9EURO</name>
<protein>
    <submittedName>
        <fullName evidence="6">Peptidase S33 tripeptidyl aminopeptidase-like C-terminal</fullName>
    </submittedName>
</protein>
<dbReference type="AlphaFoldDB" id="A0A9W9T7F9"/>
<feature type="domain" description="AB hydrolase-1" evidence="4">
    <location>
        <begin position="123"/>
        <end position="334"/>
    </location>
</feature>
<dbReference type="RefSeq" id="XP_058310558.1">
    <property type="nucleotide sequence ID" value="XM_058451096.1"/>
</dbReference>
<evidence type="ECO:0000313" key="7">
    <source>
        <dbReference type="Proteomes" id="UP001150904"/>
    </source>
</evidence>
<reference evidence="6" key="1">
    <citation type="submission" date="2022-12" db="EMBL/GenBank/DDBJ databases">
        <authorList>
            <person name="Petersen C."/>
        </authorList>
    </citation>
    <scope>NUCLEOTIDE SEQUENCE</scope>
    <source>
        <strain evidence="6">IBT 15544</strain>
    </source>
</reference>
<evidence type="ECO:0000259" key="4">
    <source>
        <dbReference type="Pfam" id="PF00561"/>
    </source>
</evidence>
<dbReference type="InterPro" id="IPR029058">
    <property type="entry name" value="AB_hydrolase_fold"/>
</dbReference>
<dbReference type="Pfam" id="PF00561">
    <property type="entry name" value="Abhydrolase_1"/>
    <property type="match status" value="1"/>
</dbReference>
<dbReference type="GO" id="GO:0072330">
    <property type="term" value="P:monocarboxylic acid biosynthetic process"/>
    <property type="evidence" value="ECO:0007669"/>
    <property type="project" value="UniProtKB-ARBA"/>
</dbReference>
<feature type="transmembrane region" description="Helical" evidence="3">
    <location>
        <begin position="30"/>
        <end position="50"/>
    </location>
</feature>
<dbReference type="Pfam" id="PF08386">
    <property type="entry name" value="Abhydrolase_4"/>
    <property type="match status" value="1"/>
</dbReference>
<sequence length="666" mass="73444">MDWKSIDRRPLPSRQTSPPRRSIASIARRWVVAALVAVTYFWFVALRPPLSHPVVVEASVFNWEDTPSSESLQYHDCGDGFQCARLEVPMDYNRTDSESRKFTLAVVRLPAKVPVGDPRYGGAVLINPGGPGGPGTLQAFLSGRNLQTIVDAETDPIFPAPENTDKYFDIIGFDPRGVGSTTPAVTCFPDHVSQRNWELQVAAEGMLGSGPDALLRNWQRTQALNSGCSVWEMTNLYHGNDSMMEYVSTPLVARDMITIIERHGEWREKEGLKAQVAYDQSHGPDESRAILRRTQWFVNQEPLLYWGRSYGTVLGTTFAALFPDRVQRVVLDGVVNMDKYYGGRGENPVVDADEIFRRFGQYCAAVGPNDCPFFAEGGPEAILDAYWTLEDQVLNMSIPVMASTTRGPEVVTWTDMKAILRVAVYQPLLAFHVLAYHMGELAKGNPVTMADFKHRGHFAACPSSECSIAGPWSAECSRGQDNSLYASAAILCTDAEYMAQLGIEEFQDTWNRLKTDSAALGDYWAQIQLSCIGWKAKAKYKFTGPWGGVTAHPMLFVSNTLDPVTPLNSAQHMSQQFPGSGLLQQDSEGHTTVAAPSVCTAKSIRNYFQTGHLPEAGILCEADLKPLVGAPHKSTTLRHNVDAADSRLFDALMAETNLGHWSGLPL</sequence>
<dbReference type="PANTHER" id="PTHR43248:SF25">
    <property type="entry name" value="AB HYDROLASE-1 DOMAIN-CONTAINING PROTEIN-RELATED"/>
    <property type="match status" value="1"/>
</dbReference>
<dbReference type="InterPro" id="IPR051601">
    <property type="entry name" value="Serine_prot/Carboxylest_S33"/>
</dbReference>
<dbReference type="GO" id="GO:0017000">
    <property type="term" value="P:antibiotic biosynthetic process"/>
    <property type="evidence" value="ECO:0007669"/>
    <property type="project" value="UniProtKB-ARBA"/>
</dbReference>
<feature type="domain" description="Peptidase S33 tripeptidyl aminopeptidase-like C-terminal" evidence="5">
    <location>
        <begin position="520"/>
        <end position="620"/>
    </location>
</feature>
<keyword evidence="3" id="KW-1133">Transmembrane helix</keyword>
<keyword evidence="3" id="KW-0472">Membrane</keyword>
<dbReference type="PANTHER" id="PTHR43248">
    <property type="entry name" value="2-SUCCINYL-6-HYDROXY-2,4-CYCLOHEXADIENE-1-CARBOXYLATE SYNTHASE"/>
    <property type="match status" value="1"/>
</dbReference>
<keyword evidence="7" id="KW-1185">Reference proteome</keyword>
<dbReference type="InterPro" id="IPR000073">
    <property type="entry name" value="AB_hydrolase_1"/>
</dbReference>
<accession>A0A9W9T7F9</accession>
<organism evidence="6 7">
    <name type="scientific">Penicillium cinerascens</name>
    <dbReference type="NCBI Taxonomy" id="70096"/>
    <lineage>
        <taxon>Eukaryota</taxon>
        <taxon>Fungi</taxon>
        <taxon>Dikarya</taxon>
        <taxon>Ascomycota</taxon>
        <taxon>Pezizomycotina</taxon>
        <taxon>Eurotiomycetes</taxon>
        <taxon>Eurotiomycetidae</taxon>
        <taxon>Eurotiales</taxon>
        <taxon>Aspergillaceae</taxon>
        <taxon>Penicillium</taxon>
    </lineage>
</organism>
<comment type="similarity">
    <text evidence="1">Belongs to the peptidase S33 family.</text>
</comment>
<evidence type="ECO:0000256" key="3">
    <source>
        <dbReference type="SAM" id="Phobius"/>
    </source>
</evidence>
<gene>
    <name evidence="6" type="ORF">N7498_004034</name>
</gene>
<dbReference type="SUPFAM" id="SSF53474">
    <property type="entry name" value="alpha/beta-Hydrolases"/>
    <property type="match status" value="1"/>
</dbReference>
<dbReference type="Gene3D" id="3.40.50.1820">
    <property type="entry name" value="alpha/beta hydrolase"/>
    <property type="match status" value="1"/>
</dbReference>
<keyword evidence="6" id="KW-0031">Aminopeptidase</keyword>
<comment type="caution">
    <text evidence="6">The sequence shown here is derived from an EMBL/GenBank/DDBJ whole genome shotgun (WGS) entry which is preliminary data.</text>
</comment>
<evidence type="ECO:0000256" key="2">
    <source>
        <dbReference type="ARBA" id="ARBA00022801"/>
    </source>
</evidence>
<dbReference type="GO" id="GO:0004177">
    <property type="term" value="F:aminopeptidase activity"/>
    <property type="evidence" value="ECO:0007669"/>
    <property type="project" value="UniProtKB-KW"/>
</dbReference>
<keyword evidence="2" id="KW-0378">Hydrolase</keyword>
<evidence type="ECO:0000256" key="1">
    <source>
        <dbReference type="ARBA" id="ARBA00010088"/>
    </source>
</evidence>
<dbReference type="InterPro" id="IPR013595">
    <property type="entry name" value="Pept_S33_TAP-like_C"/>
</dbReference>
<keyword evidence="3" id="KW-0812">Transmembrane</keyword>
<dbReference type="GeneID" id="83178397"/>
<dbReference type="OrthoDB" id="425534at2759"/>
<evidence type="ECO:0000259" key="5">
    <source>
        <dbReference type="Pfam" id="PF08386"/>
    </source>
</evidence>